<dbReference type="InterPro" id="IPR012337">
    <property type="entry name" value="RNaseH-like_sf"/>
</dbReference>
<proteinExistence type="predicted"/>
<evidence type="ECO:0000313" key="2">
    <source>
        <dbReference type="EMBL" id="GAX14347.1"/>
    </source>
</evidence>
<dbReference type="SUPFAM" id="SSF53098">
    <property type="entry name" value="Ribonuclease H-like"/>
    <property type="match status" value="1"/>
</dbReference>
<dbReference type="InterPro" id="IPR013103">
    <property type="entry name" value="RVT_2"/>
</dbReference>
<name>A0A1Z5JK15_FISSO</name>
<sequence>MFAKTKSLRGNKSAEVFTDGHFVTVKPTTNKTGETVANALRELIQEVGIPQKIVTDDAKEKLGPNTKWMEHIRHYKMDWGNTEPYSHWQNRAEDAIREVRRRWKLLQHRRAIPNRLWDYGLTHIAEIMSRTVRVGSDRTPYEILTGDTPDISEYIDFDFYDWVWFYNNPNDKEAPPEIGRWLGVSHRVGASMCYFVLTQKGVVLSRSSVQPINLQEELSDEVRSRMEKFDVEINGRLADDKFISDDITTGIIYLEDDDPVAEGEEKSPILEADDVWDVNAYDHYLNAEILLPVGDGRIAGTVIERKRDSDGKPIGVRHQVPMMDTRLYRVKLADGTVRELFANNIAECMFSEVDSEGRSYRLLKEISDHRKDKTAINKADGIFVFNKREYKKKTTRGWYLLVEWMEGYSDWVPLKDLKEAYPVQVAEYAKANNIHDEPAFAWWVGDVLQKRNTILAKVKSRYWKTTHKFGIRIPKTVQEALQIDKDTGTDFWRRAIEKEMGKISAMGTFERWNGGSAEDIRSGKVKLPGFREIKCHMIFDIKMDGKFTRKARFVADGNMTGELPAYMTYSTVVSRESVRIAFLYAALNDLDILGCDVTNAYLNAPCQEKIWVAAGLEFGDDLRGACMIIRKALYGLKTSGSSWRKTLSETLNDMKYVSTMADPDVYRRRSIKKNGDHYYKFVLTYVDDILCVSENPKATMDILSKVYALRDEAEEPDRYLGANVAKAQLNDGRTAWSLSSDDYVKGAIDIVKGMLAKDKSYLKTRGNERPMPENYRPEEDTTRELTPELATRYQQLIGMLRWACELGRVDILLEVSLLSHHLCLPREGHLEAVYKIFAYLDNHNKSNMVFDPKVIHLDESAFPKTDWKDSIYGEVTEELPPNAPEPLGKPVYMTCFVDANHAGETTTRRSQTGYLIYLNNAPIDWFSKKQNTVESSTFGSEFVAMRIAVEKIRALRYKLRMFGIPIEGPTSVLGDNESVVNSVSKMEARLNKKHNAICFHAVREACAAGWIRVGKEPTATNVADLFTKMLPTAKRREHLVKIFIKKVKMIFRKNQES</sequence>
<dbReference type="AlphaFoldDB" id="A0A1Z5JK15"/>
<keyword evidence="3" id="KW-1185">Reference proteome</keyword>
<reference evidence="2 3" key="1">
    <citation type="journal article" date="2015" name="Plant Cell">
        <title>Oil accumulation by the oleaginous diatom Fistulifera solaris as revealed by the genome and transcriptome.</title>
        <authorList>
            <person name="Tanaka T."/>
            <person name="Maeda Y."/>
            <person name="Veluchamy A."/>
            <person name="Tanaka M."/>
            <person name="Abida H."/>
            <person name="Marechal E."/>
            <person name="Bowler C."/>
            <person name="Muto M."/>
            <person name="Sunaga Y."/>
            <person name="Tanaka M."/>
            <person name="Yoshino T."/>
            <person name="Taniguchi T."/>
            <person name="Fukuda Y."/>
            <person name="Nemoto M."/>
            <person name="Matsumoto M."/>
            <person name="Wong P.S."/>
            <person name="Aburatani S."/>
            <person name="Fujibuchi W."/>
        </authorList>
    </citation>
    <scope>NUCLEOTIDE SEQUENCE [LARGE SCALE GENOMIC DNA]</scope>
    <source>
        <strain evidence="2 3">JPCC DA0580</strain>
    </source>
</reference>
<dbReference type="EMBL" id="BDSP01000079">
    <property type="protein sequence ID" value="GAX14347.1"/>
    <property type="molecule type" value="Genomic_DNA"/>
</dbReference>
<comment type="caution">
    <text evidence="2">The sequence shown here is derived from an EMBL/GenBank/DDBJ whole genome shotgun (WGS) entry which is preliminary data.</text>
</comment>
<dbReference type="Pfam" id="PF07727">
    <property type="entry name" value="RVT_2"/>
    <property type="match status" value="1"/>
</dbReference>
<dbReference type="CDD" id="cd09272">
    <property type="entry name" value="RNase_HI_RT_Ty1"/>
    <property type="match status" value="1"/>
</dbReference>
<dbReference type="PANTHER" id="PTHR11439:SF463">
    <property type="entry name" value="REVERSE TRANSCRIPTASE TY1_COPIA-TYPE DOMAIN-CONTAINING PROTEIN"/>
    <property type="match status" value="1"/>
</dbReference>
<dbReference type="Proteomes" id="UP000198406">
    <property type="component" value="Unassembled WGS sequence"/>
</dbReference>
<dbReference type="OrthoDB" id="420989at2759"/>
<accession>A0A1Z5JK15</accession>
<dbReference type="InParanoid" id="A0A1Z5JK15"/>
<feature type="domain" description="Reverse transcriptase Ty1/copia-type" evidence="1">
    <location>
        <begin position="530"/>
        <end position="726"/>
    </location>
</feature>
<dbReference type="Gene3D" id="3.30.420.10">
    <property type="entry name" value="Ribonuclease H-like superfamily/Ribonuclease H"/>
    <property type="match status" value="1"/>
</dbReference>
<dbReference type="PANTHER" id="PTHR11439">
    <property type="entry name" value="GAG-POL-RELATED RETROTRANSPOSON"/>
    <property type="match status" value="1"/>
</dbReference>
<evidence type="ECO:0000259" key="1">
    <source>
        <dbReference type="Pfam" id="PF07727"/>
    </source>
</evidence>
<protein>
    <recommendedName>
        <fullName evidence="1">Reverse transcriptase Ty1/copia-type domain-containing protein</fullName>
    </recommendedName>
</protein>
<dbReference type="InterPro" id="IPR036397">
    <property type="entry name" value="RNaseH_sf"/>
</dbReference>
<gene>
    <name evidence="2" type="ORF">FisN_UnNu047</name>
</gene>
<dbReference type="GO" id="GO:0003676">
    <property type="term" value="F:nucleic acid binding"/>
    <property type="evidence" value="ECO:0007669"/>
    <property type="project" value="InterPro"/>
</dbReference>
<evidence type="ECO:0000313" key="3">
    <source>
        <dbReference type="Proteomes" id="UP000198406"/>
    </source>
</evidence>
<organism evidence="2 3">
    <name type="scientific">Fistulifera solaris</name>
    <name type="common">Oleaginous diatom</name>
    <dbReference type="NCBI Taxonomy" id="1519565"/>
    <lineage>
        <taxon>Eukaryota</taxon>
        <taxon>Sar</taxon>
        <taxon>Stramenopiles</taxon>
        <taxon>Ochrophyta</taxon>
        <taxon>Bacillariophyta</taxon>
        <taxon>Bacillariophyceae</taxon>
        <taxon>Bacillariophycidae</taxon>
        <taxon>Naviculales</taxon>
        <taxon>Naviculaceae</taxon>
        <taxon>Fistulifera</taxon>
    </lineage>
</organism>